<comment type="caution">
    <text evidence="2">The sequence shown here is derived from an EMBL/GenBank/DDBJ whole genome shotgun (WGS) entry which is preliminary data.</text>
</comment>
<dbReference type="EMBL" id="JBHRYJ010000002">
    <property type="protein sequence ID" value="MFC3676539.1"/>
    <property type="molecule type" value="Genomic_DNA"/>
</dbReference>
<evidence type="ECO:0000313" key="3">
    <source>
        <dbReference type="Proteomes" id="UP001595711"/>
    </source>
</evidence>
<feature type="signal peptide" evidence="1">
    <location>
        <begin position="1"/>
        <end position="29"/>
    </location>
</feature>
<dbReference type="Pfam" id="PF16868">
    <property type="entry name" value="NMT1_3"/>
    <property type="match status" value="1"/>
</dbReference>
<protein>
    <submittedName>
        <fullName evidence="2">TAXI family TRAP transporter solute-binding subunit</fullName>
    </submittedName>
</protein>
<name>A0ABV7VGN0_9PROT</name>
<evidence type="ECO:0000256" key="1">
    <source>
        <dbReference type="SAM" id="SignalP"/>
    </source>
</evidence>
<gene>
    <name evidence="2" type="ORF">ACFOOQ_13360</name>
</gene>
<dbReference type="PANTHER" id="PTHR42941:SF1">
    <property type="entry name" value="SLL1037 PROTEIN"/>
    <property type="match status" value="1"/>
</dbReference>
<dbReference type="SUPFAM" id="SSF53850">
    <property type="entry name" value="Periplasmic binding protein-like II"/>
    <property type="match status" value="1"/>
</dbReference>
<keyword evidence="3" id="KW-1185">Reference proteome</keyword>
<sequence length="343" mass="37300">MFMKKIGRLAAVAATATCLAGAATGGAMAKDFYRLSTLGPGSTPYLVMSTFANIVNQALPDMEVQVNATGAATAHALETARGRMDFFMSSPTVHAMMMQGTAMYAKITDAKELSIKLRGVFNFPLGYYHIVVYADSGITKLQDVKGKRVFLGPPGGGATVNMAQMLEIVTGYKAGHDYEQVNLGWEAAAQSFQDHHIDVYINPTLPPSPVIQQFALTSKIRLLGLSEKDMDSDAFRAFSHRPGGLLDTIPAGTYGDNQLNKDDITTVGSMVGIGTREDMPDDVIYKMTKAFWQGVAKERDKTPWLRSVKIENVFRDMNMPIHPGAARYYREAGLTVPGALMPK</sequence>
<dbReference type="NCBIfam" id="TIGR02122">
    <property type="entry name" value="TRAP_TAXI"/>
    <property type="match status" value="1"/>
</dbReference>
<evidence type="ECO:0000313" key="2">
    <source>
        <dbReference type="EMBL" id="MFC3676539.1"/>
    </source>
</evidence>
<dbReference type="RefSeq" id="WP_379727353.1">
    <property type="nucleotide sequence ID" value="NZ_JBHRYJ010000002.1"/>
</dbReference>
<feature type="chain" id="PRO_5045376965" evidence="1">
    <location>
        <begin position="30"/>
        <end position="343"/>
    </location>
</feature>
<reference evidence="3" key="1">
    <citation type="journal article" date="2019" name="Int. J. Syst. Evol. Microbiol.">
        <title>The Global Catalogue of Microorganisms (GCM) 10K type strain sequencing project: providing services to taxonomists for standard genome sequencing and annotation.</title>
        <authorList>
            <consortium name="The Broad Institute Genomics Platform"/>
            <consortium name="The Broad Institute Genome Sequencing Center for Infectious Disease"/>
            <person name="Wu L."/>
            <person name="Ma J."/>
        </authorList>
    </citation>
    <scope>NUCLEOTIDE SEQUENCE [LARGE SCALE GENOMIC DNA]</scope>
    <source>
        <strain evidence="3">KCTC 42182</strain>
    </source>
</reference>
<keyword evidence="1" id="KW-0732">Signal</keyword>
<dbReference type="Proteomes" id="UP001595711">
    <property type="component" value="Unassembled WGS sequence"/>
</dbReference>
<dbReference type="Gene3D" id="3.40.190.10">
    <property type="entry name" value="Periplasmic binding protein-like II"/>
    <property type="match status" value="2"/>
</dbReference>
<organism evidence="2 3">
    <name type="scientific">Ferrovibrio xuzhouensis</name>
    <dbReference type="NCBI Taxonomy" id="1576914"/>
    <lineage>
        <taxon>Bacteria</taxon>
        <taxon>Pseudomonadati</taxon>
        <taxon>Pseudomonadota</taxon>
        <taxon>Alphaproteobacteria</taxon>
        <taxon>Rhodospirillales</taxon>
        <taxon>Rhodospirillaceae</taxon>
        <taxon>Ferrovibrio</taxon>
    </lineage>
</organism>
<dbReference type="PANTHER" id="PTHR42941">
    <property type="entry name" value="SLL1037 PROTEIN"/>
    <property type="match status" value="1"/>
</dbReference>
<dbReference type="InterPro" id="IPR011852">
    <property type="entry name" value="TRAP_TAXI"/>
</dbReference>
<proteinExistence type="predicted"/>
<accession>A0ABV7VGN0</accession>